<dbReference type="Proteomes" id="UP001183809">
    <property type="component" value="Unassembled WGS sequence"/>
</dbReference>
<gene>
    <name evidence="2" type="ORF">RM764_13025</name>
</gene>
<protein>
    <submittedName>
        <fullName evidence="2">Pr6Pr family membrane protein</fullName>
    </submittedName>
</protein>
<dbReference type="EMBL" id="JAVREY010000011">
    <property type="protein sequence ID" value="MDT0463934.1"/>
    <property type="molecule type" value="Genomic_DNA"/>
</dbReference>
<keyword evidence="3" id="KW-1185">Reference proteome</keyword>
<dbReference type="NCBIfam" id="NF038065">
    <property type="entry name" value="Pr6Pr"/>
    <property type="match status" value="1"/>
</dbReference>
<feature type="transmembrane region" description="Helical" evidence="1">
    <location>
        <begin position="42"/>
        <end position="61"/>
    </location>
</feature>
<evidence type="ECO:0000313" key="3">
    <source>
        <dbReference type="Proteomes" id="UP001183809"/>
    </source>
</evidence>
<dbReference type="InterPro" id="IPR049713">
    <property type="entry name" value="Pr6Pr-like"/>
</dbReference>
<proteinExistence type="predicted"/>
<feature type="transmembrane region" description="Helical" evidence="1">
    <location>
        <begin position="216"/>
        <end position="238"/>
    </location>
</feature>
<dbReference type="RefSeq" id="WP_311694901.1">
    <property type="nucleotide sequence ID" value="NZ_JAVREY010000011.1"/>
</dbReference>
<accession>A0ABU2TSJ2</accession>
<reference evidence="3" key="1">
    <citation type="submission" date="2023-07" db="EMBL/GenBank/DDBJ databases">
        <title>30 novel species of actinomycetes from the DSMZ collection.</title>
        <authorList>
            <person name="Nouioui I."/>
        </authorList>
    </citation>
    <scope>NUCLEOTIDE SEQUENCE [LARGE SCALE GENOMIC DNA]</scope>
    <source>
        <strain evidence="3">DSM 41699</strain>
    </source>
</reference>
<evidence type="ECO:0000313" key="2">
    <source>
        <dbReference type="EMBL" id="MDT0463934.1"/>
    </source>
</evidence>
<comment type="caution">
    <text evidence="2">The sequence shown here is derived from an EMBL/GenBank/DDBJ whole genome shotgun (WGS) entry which is preliminary data.</text>
</comment>
<feature type="transmembrane region" description="Helical" evidence="1">
    <location>
        <begin position="100"/>
        <end position="119"/>
    </location>
</feature>
<keyword evidence="1" id="KW-0812">Transmembrane</keyword>
<feature type="transmembrane region" description="Helical" evidence="1">
    <location>
        <begin position="176"/>
        <end position="196"/>
    </location>
</feature>
<feature type="transmembrane region" description="Helical" evidence="1">
    <location>
        <begin position="146"/>
        <end position="164"/>
    </location>
</feature>
<feature type="transmembrane region" description="Helical" evidence="1">
    <location>
        <begin position="67"/>
        <end position="88"/>
    </location>
</feature>
<organism evidence="2 3">
    <name type="scientific">Streptomyces gibsoniae</name>
    <dbReference type="NCBI Taxonomy" id="3075529"/>
    <lineage>
        <taxon>Bacteria</taxon>
        <taxon>Bacillati</taxon>
        <taxon>Actinomycetota</taxon>
        <taxon>Actinomycetes</taxon>
        <taxon>Kitasatosporales</taxon>
        <taxon>Streptomycetaceae</taxon>
        <taxon>Streptomyces</taxon>
    </lineage>
</organism>
<keyword evidence="1" id="KW-1133">Transmembrane helix</keyword>
<keyword evidence="1" id="KW-0472">Membrane</keyword>
<name>A0ABU2TSJ2_9ACTN</name>
<evidence type="ECO:0000256" key="1">
    <source>
        <dbReference type="SAM" id="Phobius"/>
    </source>
</evidence>
<sequence length="256" mass="28018">MIGPIPKDIPDLPAVPGVRTLMPSAVPATAVVIPAHRPKVGVYRLLVALTAAGAVAVDLYLGSPARVLSYFTIQVDLLLAIVFTLSAWRARTAERPLPALVTGGAVFYALIAGLVYHVLLVNEPGPFSLTGRPGVHHLWQALTNQTLHTLIPIAALFDWLFLTSPAPLRVRDVRKWLLYPIAYLAFSLIRGERLPAGAPERYLYPFLDAGRLGYRSVLANALLIGLGLFALALLMIAVDRIRPDPTRRRWKTGFRL</sequence>